<evidence type="ECO:0000259" key="7">
    <source>
        <dbReference type="PROSITE" id="PS50262"/>
    </source>
</evidence>
<dbReference type="CDD" id="cd14978">
    <property type="entry name" value="7tmA_FMRFamide_R-like"/>
    <property type="match status" value="1"/>
</dbReference>
<dbReference type="Pfam" id="PF00001">
    <property type="entry name" value="7tm_1"/>
    <property type="match status" value="1"/>
</dbReference>
<evidence type="ECO:0000256" key="6">
    <source>
        <dbReference type="SAM" id="Phobius"/>
    </source>
</evidence>
<gene>
    <name evidence="8" type="ORF">CAMP_LOCUS14466</name>
</gene>
<evidence type="ECO:0000256" key="2">
    <source>
        <dbReference type="ARBA" id="ARBA00022692"/>
    </source>
</evidence>
<dbReference type="GO" id="GO:0004930">
    <property type="term" value="F:G protein-coupled receptor activity"/>
    <property type="evidence" value="ECO:0007669"/>
    <property type="project" value="InterPro"/>
</dbReference>
<feature type="transmembrane region" description="Helical" evidence="6">
    <location>
        <begin position="266"/>
        <end position="290"/>
    </location>
</feature>
<feature type="transmembrane region" description="Helical" evidence="6">
    <location>
        <begin position="112"/>
        <end position="138"/>
    </location>
</feature>
<dbReference type="InterPro" id="IPR000276">
    <property type="entry name" value="GPCR_Rhodpsn"/>
</dbReference>
<dbReference type="AlphaFoldDB" id="A0A9P1IX30"/>
<reference evidence="8" key="1">
    <citation type="submission" date="2022-11" db="EMBL/GenBank/DDBJ databases">
        <authorList>
            <person name="Kikuchi T."/>
        </authorList>
    </citation>
    <scope>NUCLEOTIDE SEQUENCE</scope>
    <source>
        <strain evidence="8">PS1010</strain>
    </source>
</reference>
<feature type="transmembrane region" description="Helical" evidence="6">
    <location>
        <begin position="36"/>
        <end position="61"/>
    </location>
</feature>
<organism evidence="8 9">
    <name type="scientific">Caenorhabditis angaria</name>
    <dbReference type="NCBI Taxonomy" id="860376"/>
    <lineage>
        <taxon>Eukaryota</taxon>
        <taxon>Metazoa</taxon>
        <taxon>Ecdysozoa</taxon>
        <taxon>Nematoda</taxon>
        <taxon>Chromadorea</taxon>
        <taxon>Rhabditida</taxon>
        <taxon>Rhabditina</taxon>
        <taxon>Rhabditomorpha</taxon>
        <taxon>Rhabditoidea</taxon>
        <taxon>Rhabditidae</taxon>
        <taxon>Peloderinae</taxon>
        <taxon>Caenorhabditis</taxon>
    </lineage>
</organism>
<evidence type="ECO:0000256" key="1">
    <source>
        <dbReference type="ARBA" id="ARBA00004370"/>
    </source>
</evidence>
<feature type="region of interest" description="Disordered" evidence="5">
    <location>
        <begin position="357"/>
        <end position="376"/>
    </location>
</feature>
<dbReference type="GO" id="GO:0016020">
    <property type="term" value="C:membrane"/>
    <property type="evidence" value="ECO:0007669"/>
    <property type="project" value="UniProtKB-SubCell"/>
</dbReference>
<dbReference type="Proteomes" id="UP001152747">
    <property type="component" value="Unassembled WGS sequence"/>
</dbReference>
<accession>A0A9P1IX30</accession>
<dbReference type="SUPFAM" id="SSF81321">
    <property type="entry name" value="Family A G protein-coupled receptor-like"/>
    <property type="match status" value="1"/>
</dbReference>
<dbReference type="PANTHER" id="PTHR46709:SF4">
    <property type="entry name" value="G-PROTEIN COUPLED RECEPTORS FAMILY 1 PROFILE DOMAIN-CONTAINING PROTEIN"/>
    <property type="match status" value="1"/>
</dbReference>
<dbReference type="OrthoDB" id="5783891at2759"/>
<feature type="transmembrane region" description="Helical" evidence="6">
    <location>
        <begin position="73"/>
        <end position="92"/>
    </location>
</feature>
<sequence length="422" mass="48815">MEENMEILENLNDTANFSNEEVDCEFQEPVFIGERFWMVAVFGTLVAVINIFENSFLSFMLFKKKSYRSSHMLYLALLAFFDVWIAAAYIPLMSLNLSVDYYQSVTLLRAWFAYMLPMITISHIAMTASSFLMVAASVERYCVSVQASKTRWMQRNRAAIACFSVILGIACKFSQLYEMQIDKNELCAGTMREYQLSLSELTQDYWYGQWRFVYRTVLTILFPFFLLAYTNIRLVVKLNKSDFKVLQSTKLSDAKRKSAVRNATRTLVFIVFTYLLANILNVVIIFWEYIDFASLTGPLETFYTFSVDIVSLSTIFAGALRLPIYVICQSNLRREFYAQFKKIISFGMLKKYKPAVETDDNENDEDRRTPEPTSLSSRQYPMLLSLGTVLLVESETDAKTEIPSCKVIRHTEKETCEKVQNI</sequence>
<feature type="transmembrane region" description="Helical" evidence="6">
    <location>
        <begin position="158"/>
        <end position="177"/>
    </location>
</feature>
<dbReference type="EMBL" id="CANHGI010000005">
    <property type="protein sequence ID" value="CAI5451829.1"/>
    <property type="molecule type" value="Genomic_DNA"/>
</dbReference>
<evidence type="ECO:0000313" key="8">
    <source>
        <dbReference type="EMBL" id="CAI5451829.1"/>
    </source>
</evidence>
<keyword evidence="4 6" id="KW-0472">Membrane</keyword>
<dbReference type="PANTHER" id="PTHR46709">
    <property type="entry name" value="PROTEIN CBG23488-RELATED"/>
    <property type="match status" value="1"/>
</dbReference>
<keyword evidence="9" id="KW-1185">Reference proteome</keyword>
<dbReference type="InterPro" id="IPR017452">
    <property type="entry name" value="GPCR_Rhodpsn_7TM"/>
</dbReference>
<dbReference type="PROSITE" id="PS50262">
    <property type="entry name" value="G_PROTEIN_RECEP_F1_2"/>
    <property type="match status" value="1"/>
</dbReference>
<feature type="transmembrane region" description="Helical" evidence="6">
    <location>
        <begin position="212"/>
        <end position="232"/>
    </location>
</feature>
<proteinExistence type="predicted"/>
<name>A0A9P1IX30_9PELO</name>
<evidence type="ECO:0000256" key="3">
    <source>
        <dbReference type="ARBA" id="ARBA00022989"/>
    </source>
</evidence>
<feature type="transmembrane region" description="Helical" evidence="6">
    <location>
        <begin position="302"/>
        <end position="324"/>
    </location>
</feature>
<keyword evidence="3 6" id="KW-1133">Transmembrane helix</keyword>
<dbReference type="Gene3D" id="1.20.1070.10">
    <property type="entry name" value="Rhodopsin 7-helix transmembrane proteins"/>
    <property type="match status" value="1"/>
</dbReference>
<comment type="subcellular location">
    <subcellularLocation>
        <location evidence="1">Membrane</location>
    </subcellularLocation>
</comment>
<comment type="caution">
    <text evidence="8">The sequence shown here is derived from an EMBL/GenBank/DDBJ whole genome shotgun (WGS) entry which is preliminary data.</text>
</comment>
<protein>
    <recommendedName>
        <fullName evidence="7">G-protein coupled receptors family 1 profile domain-containing protein</fullName>
    </recommendedName>
</protein>
<evidence type="ECO:0000256" key="5">
    <source>
        <dbReference type="SAM" id="MobiDB-lite"/>
    </source>
</evidence>
<evidence type="ECO:0000256" key="4">
    <source>
        <dbReference type="ARBA" id="ARBA00023136"/>
    </source>
</evidence>
<keyword evidence="2 6" id="KW-0812">Transmembrane</keyword>
<feature type="domain" description="G-protein coupled receptors family 1 profile" evidence="7">
    <location>
        <begin position="53"/>
        <end position="325"/>
    </location>
</feature>
<evidence type="ECO:0000313" key="9">
    <source>
        <dbReference type="Proteomes" id="UP001152747"/>
    </source>
</evidence>